<dbReference type="EMBL" id="CP003345">
    <property type="protein sequence ID" value="AFM05922.1"/>
    <property type="molecule type" value="Genomic_DNA"/>
</dbReference>
<dbReference type="Proteomes" id="UP000006054">
    <property type="component" value="Chromosome"/>
</dbReference>
<dbReference type="REBASE" id="49136">
    <property type="entry name" value="Fli6794ORF3605P"/>
</dbReference>
<sequence>MSLFQKSVLKNYIKFLPKEKVEAAWQAFSAHFQNPIIQENIRASKEEEYQEGFLNDFFVNVFGYVKKPNVSYNLTTELKNVKNAKKTDGALLRSDGNPFAVIELKGMDTTDLTKVEAQAFGYKNNQYNCTYVIISNFEKLRFYIDNAIDFEEFNLFTITRERFEVLYFCLSLQTLLVDDKPKKAKEETLNREEEITKKLYNDYADFRNTLFKNIQLLNPEYDKLTLFKKTQKLLDRFLFIFFAEDKGLLDTKLIAYIIDEWREINEKHGIPTSLYDKYKRYFHFLYTGKKSRYHNIFPYNGGLFKTDELLDSLKIDDALLARHTLKISEYDFDSDVSVNILGHIFEHSLNDFEEIQAEIEGKELEKTNTRRKKDGVFYTPKYITKYIVDNTVGKLCQDKKQELELLEQELEKNYEVENGKPIKNKKKREELHQKIEDYKKWVSELTICDPACGSGAFLNQVLEFLIAEHHYIYELELKFIGTALIDKELENKILKNNIFGVDINEESVEIAKLSLWLRTAYKGRKLTTLNDNIKCGNSLIDDPKIAGQKAFNWKNEFPSIFEKGGFDVVVGNPPYGAKLSKEHQNYLNEKYIKGGSETVISFLKLSYELLKSKRYLSFIIPKSFSFSSNYKYIRKFLIEDIFEIVDCKRVWTEVKLEQVIVSFLKNNNSKSYSSLVREDKSILEVGTIQKTDVELFDFYLNGISNEELQIGKKLLETEQFLNDIATNNRGGIFQKLITDKGNTEVLGGAEIQRYGIVGIKGKVNKTAVQDNDRVFINSNSVLVQNIIAHITQPTDHIKITACLPSENTNYVIVDTINQITLNSDYEDKFIWVLLNSPLINWYSYRFIFGKAIRTMHFDNAVTSRIPIPKITKEAQKPFIELANKMLSLNEDFAAKKNRFLRRLEENFKLDKLSKKLDSFYDFDFSVHKAELKKKKIELSFKQQDEWQDYFEDYKKDLLALQSQIQSTDNQIDNLVFELYGLTEEEIKLIQES</sequence>
<evidence type="ECO:0000313" key="7">
    <source>
        <dbReference type="EMBL" id="AFM05922.1"/>
    </source>
</evidence>
<dbReference type="RefSeq" id="WP_014799346.1">
    <property type="nucleotide sequence ID" value="NC_018018.1"/>
</dbReference>
<evidence type="ECO:0000256" key="5">
    <source>
        <dbReference type="ARBA" id="ARBA00047942"/>
    </source>
</evidence>
<dbReference type="GO" id="GO:0006304">
    <property type="term" value="P:DNA modification"/>
    <property type="evidence" value="ECO:0007669"/>
    <property type="project" value="InterPro"/>
</dbReference>
<comment type="catalytic activity">
    <reaction evidence="5">
        <text>a 2'-deoxyadenosine in DNA + S-adenosyl-L-methionine = an N(6)-methyl-2'-deoxyadenosine in DNA + S-adenosyl-L-homocysteine + H(+)</text>
        <dbReference type="Rhea" id="RHEA:15197"/>
        <dbReference type="Rhea" id="RHEA-COMP:12418"/>
        <dbReference type="Rhea" id="RHEA-COMP:12419"/>
        <dbReference type="ChEBI" id="CHEBI:15378"/>
        <dbReference type="ChEBI" id="CHEBI:57856"/>
        <dbReference type="ChEBI" id="CHEBI:59789"/>
        <dbReference type="ChEBI" id="CHEBI:90615"/>
        <dbReference type="ChEBI" id="CHEBI:90616"/>
        <dbReference type="EC" id="2.1.1.72"/>
    </reaction>
</comment>
<dbReference type="PATRIC" id="fig|880071.3.peg.3610"/>
<proteinExistence type="predicted"/>
<evidence type="ECO:0000259" key="6">
    <source>
        <dbReference type="Pfam" id="PF07669"/>
    </source>
</evidence>
<dbReference type="Pfam" id="PF07669">
    <property type="entry name" value="Eco57I"/>
    <property type="match status" value="1"/>
</dbReference>
<dbReference type="EC" id="2.1.1.72" evidence="1"/>
<evidence type="ECO:0000313" key="8">
    <source>
        <dbReference type="Proteomes" id="UP000006054"/>
    </source>
</evidence>
<dbReference type="InterPro" id="IPR029063">
    <property type="entry name" value="SAM-dependent_MTases_sf"/>
</dbReference>
<reference evidence="8" key="1">
    <citation type="submission" date="2012-06" db="EMBL/GenBank/DDBJ databases">
        <title>The complete genome of Flexibacter litoralis DSM 6794.</title>
        <authorList>
            <person name="Lucas S."/>
            <person name="Copeland A."/>
            <person name="Lapidus A."/>
            <person name="Glavina del Rio T."/>
            <person name="Dalin E."/>
            <person name="Tice H."/>
            <person name="Bruce D."/>
            <person name="Goodwin L."/>
            <person name="Pitluck S."/>
            <person name="Peters L."/>
            <person name="Ovchinnikova G."/>
            <person name="Lu M."/>
            <person name="Kyrpides N."/>
            <person name="Mavromatis K."/>
            <person name="Ivanova N."/>
            <person name="Brettin T."/>
            <person name="Detter J.C."/>
            <person name="Han C."/>
            <person name="Larimer F."/>
            <person name="Land M."/>
            <person name="Hauser L."/>
            <person name="Markowitz V."/>
            <person name="Cheng J.-F."/>
            <person name="Hugenholtz P."/>
            <person name="Woyke T."/>
            <person name="Wu D."/>
            <person name="Spring S."/>
            <person name="Lang E."/>
            <person name="Kopitz M."/>
            <person name="Brambilla E."/>
            <person name="Klenk H.-P."/>
            <person name="Eisen J.A."/>
        </authorList>
    </citation>
    <scope>NUCLEOTIDE SEQUENCE [LARGE SCALE GENOMIC DNA]</scope>
    <source>
        <strain evidence="8">ATCC 23117 / DSM 6794 / NBRC 15988 / NCIMB 1366 / Sio-4</strain>
    </source>
</reference>
<keyword evidence="2 7" id="KW-0489">Methyltransferase</keyword>
<dbReference type="InterPro" id="IPR002052">
    <property type="entry name" value="DNA_methylase_N6_adenine_CS"/>
</dbReference>
<gene>
    <name evidence="7" type="ordered locus">Fleli_3605</name>
</gene>
<evidence type="ECO:0000256" key="3">
    <source>
        <dbReference type="ARBA" id="ARBA00022679"/>
    </source>
</evidence>
<keyword evidence="8" id="KW-1185">Reference proteome</keyword>
<dbReference type="SUPFAM" id="SSF53335">
    <property type="entry name" value="S-adenosyl-L-methionine-dependent methyltransferases"/>
    <property type="match status" value="1"/>
</dbReference>
<dbReference type="PANTHER" id="PTHR33841">
    <property type="entry name" value="DNA METHYLTRANSFERASE YEEA-RELATED"/>
    <property type="match status" value="1"/>
</dbReference>
<dbReference type="InterPro" id="IPR011639">
    <property type="entry name" value="MethylTrfase_TaqI-like_dom"/>
</dbReference>
<dbReference type="eggNOG" id="COG0827">
    <property type="taxonomic scope" value="Bacteria"/>
</dbReference>
<dbReference type="GO" id="GO:0032259">
    <property type="term" value="P:methylation"/>
    <property type="evidence" value="ECO:0007669"/>
    <property type="project" value="UniProtKB-KW"/>
</dbReference>
<dbReference type="PROSITE" id="PS00092">
    <property type="entry name" value="N6_MTASE"/>
    <property type="match status" value="1"/>
</dbReference>
<name>I4APN7_BERLS</name>
<feature type="domain" description="Type II methyltransferase M.TaqI-like" evidence="6">
    <location>
        <begin position="496"/>
        <end position="646"/>
    </location>
</feature>
<keyword evidence="3 7" id="KW-0808">Transferase</keyword>
<dbReference type="HOGENOM" id="CLU_002539_2_0_10"/>
<keyword evidence="4" id="KW-0949">S-adenosyl-L-methionine</keyword>
<dbReference type="InterPro" id="IPR050953">
    <property type="entry name" value="N4_N6_ade-DNA_methylase"/>
</dbReference>
<dbReference type="eggNOG" id="COG1002">
    <property type="taxonomic scope" value="Bacteria"/>
</dbReference>
<evidence type="ECO:0000256" key="2">
    <source>
        <dbReference type="ARBA" id="ARBA00022603"/>
    </source>
</evidence>
<dbReference type="PRINTS" id="PR00507">
    <property type="entry name" value="N12N6MTFRASE"/>
</dbReference>
<dbReference type="OrthoDB" id="32195at2"/>
<dbReference type="KEGG" id="fli:Fleli_3605"/>
<dbReference type="PANTHER" id="PTHR33841:SF1">
    <property type="entry name" value="DNA METHYLTRANSFERASE A"/>
    <property type="match status" value="1"/>
</dbReference>
<protein>
    <recommendedName>
        <fullName evidence="1">site-specific DNA-methyltransferase (adenine-specific)</fullName>
        <ecNumber evidence="1">2.1.1.72</ecNumber>
    </recommendedName>
</protein>
<dbReference type="STRING" id="880071.Fleli_3605"/>
<evidence type="ECO:0000256" key="1">
    <source>
        <dbReference type="ARBA" id="ARBA00011900"/>
    </source>
</evidence>
<dbReference type="AlphaFoldDB" id="I4APN7"/>
<dbReference type="GO" id="GO:0009007">
    <property type="term" value="F:site-specific DNA-methyltransferase (adenine-specific) activity"/>
    <property type="evidence" value="ECO:0007669"/>
    <property type="project" value="UniProtKB-EC"/>
</dbReference>
<dbReference type="GO" id="GO:0003676">
    <property type="term" value="F:nucleic acid binding"/>
    <property type="evidence" value="ECO:0007669"/>
    <property type="project" value="InterPro"/>
</dbReference>
<evidence type="ECO:0000256" key="4">
    <source>
        <dbReference type="ARBA" id="ARBA00022691"/>
    </source>
</evidence>
<accession>I4APN7</accession>
<dbReference type="Gene3D" id="3.40.50.150">
    <property type="entry name" value="Vaccinia Virus protein VP39"/>
    <property type="match status" value="1"/>
</dbReference>
<organism evidence="7 8">
    <name type="scientific">Bernardetia litoralis (strain ATCC 23117 / DSM 6794 / NBRC 15988 / NCIMB 1366 / Fx l1 / Sio-4)</name>
    <name type="common">Flexibacter litoralis</name>
    <dbReference type="NCBI Taxonomy" id="880071"/>
    <lineage>
        <taxon>Bacteria</taxon>
        <taxon>Pseudomonadati</taxon>
        <taxon>Bacteroidota</taxon>
        <taxon>Cytophagia</taxon>
        <taxon>Cytophagales</taxon>
        <taxon>Bernardetiaceae</taxon>
        <taxon>Bernardetia</taxon>
    </lineage>
</organism>